<keyword evidence="5 10" id="KW-0547">Nucleotide-binding</keyword>
<dbReference type="PANTHER" id="PTHR32120:SF11">
    <property type="entry name" value="SMALL RIBOSOMAL SUBUNIT BIOGENESIS GTPASE RSGA 1, MITOCHONDRIAL-RELATED"/>
    <property type="match status" value="1"/>
</dbReference>
<keyword evidence="8 10" id="KW-0694">RNA-binding</keyword>
<evidence type="ECO:0000256" key="1">
    <source>
        <dbReference type="ARBA" id="ARBA00022490"/>
    </source>
</evidence>
<dbReference type="Pfam" id="PF16745">
    <property type="entry name" value="RsgA_N"/>
    <property type="match status" value="1"/>
</dbReference>
<dbReference type="RefSeq" id="WP_102233327.1">
    <property type="nucleotide sequence ID" value="NZ_PNHE01000015.1"/>
</dbReference>
<evidence type="ECO:0000256" key="2">
    <source>
        <dbReference type="ARBA" id="ARBA00022517"/>
    </source>
</evidence>
<comment type="function">
    <text evidence="10">One of several proteins that assist in the late maturation steps of the functional core of the 30S ribosomal subunit. Helps release RbfA from mature subunits. May play a role in the assembly of ribosomal proteins into the subunit. Circularly permuted GTPase that catalyzes slow GTP hydrolysis, GTPase activity is stimulated by the 30S ribosomal subunit.</text>
</comment>
<dbReference type="PANTHER" id="PTHR32120">
    <property type="entry name" value="SMALL RIBOSOMAL SUBUNIT BIOGENESIS GTPASE RSGA"/>
    <property type="match status" value="1"/>
</dbReference>
<evidence type="ECO:0000259" key="11">
    <source>
        <dbReference type="PROSITE" id="PS50936"/>
    </source>
</evidence>
<dbReference type="CDD" id="cd01854">
    <property type="entry name" value="YjeQ_EngC"/>
    <property type="match status" value="1"/>
</dbReference>
<feature type="binding site" evidence="10">
    <location>
        <position position="274"/>
    </location>
    <ligand>
        <name>Zn(2+)</name>
        <dbReference type="ChEBI" id="CHEBI:29105"/>
    </ligand>
</feature>
<evidence type="ECO:0000256" key="6">
    <source>
        <dbReference type="ARBA" id="ARBA00022801"/>
    </source>
</evidence>
<keyword evidence="4 10" id="KW-0699">rRNA-binding</keyword>
<dbReference type="Pfam" id="PF03193">
    <property type="entry name" value="RsgA_GTPase"/>
    <property type="match status" value="1"/>
</dbReference>
<sequence>MTDQTVQLTGTIFQSVAGFYYVWADGTSYATKPRGNFRHLNIKPLVGDRVVFELDTLDEQSEGRIIEVLDRTSELKRPAVANVDYAFVVMALTQPAFSYNLLDYFLVSMEAQGIQPMIILTKYDLLIEEKGEEKANELVEEIKRVYHQANYTVKVFNYQKESHDQLEALIEKEAIYTVVGQTGVGKSTLLNALIPDVNIQTAAISESLNRGRHTTREVTLYRIGHGFVADTPGFSSMDLSRIEKEQLQQYFPEIWQEGAYCRFNSCQHINEPGCHVKQAVEEETIATSRYNNYLDMYEKISQAKPVYDRKK</sequence>
<dbReference type="CDD" id="cd04466">
    <property type="entry name" value="S1_YloQ_GTPase"/>
    <property type="match status" value="1"/>
</dbReference>
<feature type="binding site" evidence="10">
    <location>
        <position position="266"/>
    </location>
    <ligand>
        <name>Zn(2+)</name>
        <dbReference type="ChEBI" id="CHEBI:29105"/>
    </ligand>
</feature>
<dbReference type="EC" id="3.6.1.-" evidence="10"/>
<feature type="domain" description="EngC GTPase" evidence="11">
    <location>
        <begin position="81"/>
        <end position="235"/>
    </location>
</feature>
<evidence type="ECO:0000256" key="5">
    <source>
        <dbReference type="ARBA" id="ARBA00022741"/>
    </source>
</evidence>
<reference evidence="13 14" key="1">
    <citation type="submission" date="2017-09" db="EMBL/GenBank/DDBJ databases">
        <title>Bacterial strain isolated from the female urinary microbiota.</title>
        <authorList>
            <person name="Thomas-White K."/>
            <person name="Kumar N."/>
            <person name="Forster S."/>
            <person name="Putonti C."/>
            <person name="Lawley T."/>
            <person name="Wolfe A.J."/>
        </authorList>
    </citation>
    <scope>NUCLEOTIDE SEQUENCE [LARGE SCALE GENOMIC DNA]</scope>
    <source>
        <strain evidence="13 14">UMB0852</strain>
    </source>
</reference>
<comment type="caution">
    <text evidence="13">The sequence shown here is derived from an EMBL/GenBank/DDBJ whole genome shotgun (WGS) entry which is preliminary data.</text>
</comment>
<feature type="domain" description="CP-type G" evidence="12">
    <location>
        <begin position="72"/>
        <end position="237"/>
    </location>
</feature>
<dbReference type="PROSITE" id="PS51721">
    <property type="entry name" value="G_CP"/>
    <property type="match status" value="1"/>
</dbReference>
<dbReference type="GO" id="GO:0046872">
    <property type="term" value="F:metal ion binding"/>
    <property type="evidence" value="ECO:0007669"/>
    <property type="project" value="UniProtKB-KW"/>
</dbReference>
<feature type="binding site" evidence="10">
    <location>
        <position position="268"/>
    </location>
    <ligand>
        <name>Zn(2+)</name>
        <dbReference type="ChEBI" id="CHEBI:29105"/>
    </ligand>
</feature>
<evidence type="ECO:0000313" key="13">
    <source>
        <dbReference type="EMBL" id="PMC58397.1"/>
    </source>
</evidence>
<dbReference type="InterPro" id="IPR027417">
    <property type="entry name" value="P-loop_NTPase"/>
</dbReference>
<dbReference type="PROSITE" id="PS50936">
    <property type="entry name" value="ENGC_GTPASE"/>
    <property type="match status" value="1"/>
</dbReference>
<dbReference type="GO" id="GO:0042274">
    <property type="term" value="P:ribosomal small subunit biogenesis"/>
    <property type="evidence" value="ECO:0007669"/>
    <property type="project" value="UniProtKB-UniRule"/>
</dbReference>
<keyword evidence="9 10" id="KW-0342">GTP-binding</keyword>
<comment type="subcellular location">
    <subcellularLocation>
        <location evidence="10">Cytoplasm</location>
    </subcellularLocation>
</comment>
<protein>
    <recommendedName>
        <fullName evidence="10">Small ribosomal subunit biogenesis GTPase RsgA</fullName>
        <ecNumber evidence="10">3.6.1.-</ecNumber>
    </recommendedName>
</protein>
<dbReference type="SUPFAM" id="SSF52540">
    <property type="entry name" value="P-loop containing nucleoside triphosphate hydrolases"/>
    <property type="match status" value="1"/>
</dbReference>
<organism evidence="13 14">
    <name type="scientific">Dolosicoccus paucivorans</name>
    <dbReference type="NCBI Taxonomy" id="84521"/>
    <lineage>
        <taxon>Bacteria</taxon>
        <taxon>Bacillati</taxon>
        <taxon>Bacillota</taxon>
        <taxon>Bacilli</taxon>
        <taxon>Lactobacillales</taxon>
        <taxon>Aerococcaceae</taxon>
        <taxon>Dolosicoccus</taxon>
    </lineage>
</organism>
<dbReference type="InterPro" id="IPR031944">
    <property type="entry name" value="RsgA_N"/>
</dbReference>
<evidence type="ECO:0000259" key="12">
    <source>
        <dbReference type="PROSITE" id="PS51721"/>
    </source>
</evidence>
<keyword evidence="2 10" id="KW-0690">Ribosome biogenesis</keyword>
<dbReference type="Gene3D" id="2.40.50.140">
    <property type="entry name" value="Nucleic acid-binding proteins"/>
    <property type="match status" value="1"/>
</dbReference>
<name>A0A2N6SMV5_9LACT</name>
<dbReference type="HAMAP" id="MF_01820">
    <property type="entry name" value="GTPase_RsgA"/>
    <property type="match status" value="1"/>
</dbReference>
<dbReference type="InterPro" id="IPR030378">
    <property type="entry name" value="G_CP_dom"/>
</dbReference>
<evidence type="ECO:0000256" key="8">
    <source>
        <dbReference type="ARBA" id="ARBA00022884"/>
    </source>
</evidence>
<dbReference type="GO" id="GO:0005525">
    <property type="term" value="F:GTP binding"/>
    <property type="evidence" value="ECO:0007669"/>
    <property type="project" value="UniProtKB-UniRule"/>
</dbReference>
<comment type="similarity">
    <text evidence="10">Belongs to the TRAFAC class YlqF/YawG GTPase family. RsgA subfamily.</text>
</comment>
<proteinExistence type="inferred from homology"/>
<dbReference type="InterPro" id="IPR004881">
    <property type="entry name" value="Ribosome_biogen_GTPase_RsgA"/>
</dbReference>
<dbReference type="Proteomes" id="UP000235682">
    <property type="component" value="Unassembled WGS sequence"/>
</dbReference>
<dbReference type="SUPFAM" id="SSF50249">
    <property type="entry name" value="Nucleic acid-binding proteins"/>
    <property type="match status" value="1"/>
</dbReference>
<evidence type="ECO:0000256" key="3">
    <source>
        <dbReference type="ARBA" id="ARBA00022723"/>
    </source>
</evidence>
<dbReference type="Gene3D" id="1.10.40.50">
    <property type="entry name" value="Probable gtpase engc, domain 3"/>
    <property type="match status" value="1"/>
</dbReference>
<keyword evidence="14" id="KW-1185">Reference proteome</keyword>
<dbReference type="InterPro" id="IPR010914">
    <property type="entry name" value="RsgA_GTPase_dom"/>
</dbReference>
<comment type="cofactor">
    <cofactor evidence="10">
        <name>Zn(2+)</name>
        <dbReference type="ChEBI" id="CHEBI:29105"/>
    </cofactor>
    <text evidence="10">Binds 1 zinc ion per subunit.</text>
</comment>
<dbReference type="NCBIfam" id="TIGR00157">
    <property type="entry name" value="ribosome small subunit-dependent GTPase A"/>
    <property type="match status" value="1"/>
</dbReference>
<feature type="binding site" evidence="10">
    <location>
        <begin position="121"/>
        <end position="124"/>
    </location>
    <ligand>
        <name>GTP</name>
        <dbReference type="ChEBI" id="CHEBI:37565"/>
    </ligand>
</feature>
<dbReference type="STRING" id="84521.SAMN04487994_100454"/>
<gene>
    <name evidence="10 13" type="primary">rsgA</name>
    <name evidence="13" type="ORF">CJ205_04555</name>
</gene>
<evidence type="ECO:0000256" key="7">
    <source>
        <dbReference type="ARBA" id="ARBA00022833"/>
    </source>
</evidence>
<dbReference type="GO" id="GO:0003924">
    <property type="term" value="F:GTPase activity"/>
    <property type="evidence" value="ECO:0007669"/>
    <property type="project" value="UniProtKB-UniRule"/>
</dbReference>
<dbReference type="EMBL" id="PNHE01000015">
    <property type="protein sequence ID" value="PMC58397.1"/>
    <property type="molecule type" value="Genomic_DNA"/>
</dbReference>
<keyword evidence="1 10" id="KW-0963">Cytoplasm</keyword>
<evidence type="ECO:0000256" key="9">
    <source>
        <dbReference type="ARBA" id="ARBA00023134"/>
    </source>
</evidence>
<feature type="binding site" evidence="10">
    <location>
        <position position="261"/>
    </location>
    <ligand>
        <name>Zn(2+)</name>
        <dbReference type="ChEBI" id="CHEBI:29105"/>
    </ligand>
</feature>
<accession>A0A2N6SMV5</accession>
<keyword evidence="6 10" id="KW-0378">Hydrolase</keyword>
<dbReference type="GO" id="GO:0019843">
    <property type="term" value="F:rRNA binding"/>
    <property type="evidence" value="ECO:0007669"/>
    <property type="project" value="UniProtKB-KW"/>
</dbReference>
<comment type="subunit">
    <text evidence="10">Monomer. Associates with 30S ribosomal subunit, binds 16S rRNA.</text>
</comment>
<evidence type="ECO:0000313" key="14">
    <source>
        <dbReference type="Proteomes" id="UP000235682"/>
    </source>
</evidence>
<evidence type="ECO:0000256" key="10">
    <source>
        <dbReference type="HAMAP-Rule" id="MF_01820"/>
    </source>
</evidence>
<evidence type="ECO:0000256" key="4">
    <source>
        <dbReference type="ARBA" id="ARBA00022730"/>
    </source>
</evidence>
<dbReference type="Gene3D" id="3.40.50.300">
    <property type="entry name" value="P-loop containing nucleotide triphosphate hydrolases"/>
    <property type="match status" value="1"/>
</dbReference>
<feature type="binding site" evidence="10">
    <location>
        <begin position="180"/>
        <end position="188"/>
    </location>
    <ligand>
        <name>GTP</name>
        <dbReference type="ChEBI" id="CHEBI:37565"/>
    </ligand>
</feature>
<dbReference type="GO" id="GO:0005737">
    <property type="term" value="C:cytoplasm"/>
    <property type="evidence" value="ECO:0007669"/>
    <property type="project" value="UniProtKB-SubCell"/>
</dbReference>
<dbReference type="InterPro" id="IPR012340">
    <property type="entry name" value="NA-bd_OB-fold"/>
</dbReference>
<keyword evidence="3 10" id="KW-0479">Metal-binding</keyword>
<dbReference type="AlphaFoldDB" id="A0A2N6SMV5"/>
<keyword evidence="7 10" id="KW-0862">Zinc</keyword>